<gene>
    <name evidence="3" type="ORF">HERI1096_LOCUS21824</name>
</gene>
<dbReference type="Pfam" id="PF07714">
    <property type="entry name" value="PK_Tyr_Ser-Thr"/>
    <property type="match status" value="1"/>
</dbReference>
<evidence type="ECO:0000313" key="3">
    <source>
        <dbReference type="EMBL" id="CAE0121123.1"/>
    </source>
</evidence>
<dbReference type="InterPro" id="IPR011009">
    <property type="entry name" value="Kinase-like_dom_sf"/>
</dbReference>
<sequence length="508" mass="54865">MWSVRLRARADTSKQKTDVSQIPAVSTDPLGLLSEIDAGWHVDFFAVRRGVCIGSGAFGKVHSCTVSDWPAEGENSDNPFVSSRSACPELVAKRVVPSRLKSSDASMLRNEVKLWSQLNHVNIVRFVGLACEPRECLLLSEFCEGGTLEQARTLALQRRLPPPTEEVALDQMRQIASAMAHVNAVGYMHRDLKPANILVHASLLKVADFGLARTLPDMKRRLTAETGSYRFMAPEVMRHEAYDGSCDVYSYAMVAWQLLTSELPFSSLTPVEAAFAVADKLARPPVPPSCSAETAALLEACWHATPERRPSFEGIVHSIDAMGPSPRGHTAGEYLRTPPPTLSGTTIERSISDVHSVASDVSTSTFLSVADLSEADNLPATGMPRGQAVMADDAVTQNAVPAGSKSVTGGCRALPDAGVADGGLILFDFAQRGERSSSDDSVRDSVVSEGRSSPKRALDTEGSLPRDHAKRSSSPKEGRPGERRRRASSHELSSISRPFETLLSVRLH</sequence>
<dbReference type="PANTHER" id="PTHR44329">
    <property type="entry name" value="SERINE/THREONINE-PROTEIN KINASE TNNI3K-RELATED"/>
    <property type="match status" value="1"/>
</dbReference>
<dbReference type="GO" id="GO:0004674">
    <property type="term" value="F:protein serine/threonine kinase activity"/>
    <property type="evidence" value="ECO:0007669"/>
    <property type="project" value="TreeGrafter"/>
</dbReference>
<dbReference type="SMART" id="SM00220">
    <property type="entry name" value="S_TKc"/>
    <property type="match status" value="1"/>
</dbReference>
<organism evidence="3">
    <name type="scientific">Haptolina ericina</name>
    <dbReference type="NCBI Taxonomy" id="156174"/>
    <lineage>
        <taxon>Eukaryota</taxon>
        <taxon>Haptista</taxon>
        <taxon>Haptophyta</taxon>
        <taxon>Prymnesiophyceae</taxon>
        <taxon>Prymnesiales</taxon>
        <taxon>Prymnesiaceae</taxon>
        <taxon>Haptolina</taxon>
    </lineage>
</organism>
<dbReference type="GO" id="GO:0005524">
    <property type="term" value="F:ATP binding"/>
    <property type="evidence" value="ECO:0007669"/>
    <property type="project" value="InterPro"/>
</dbReference>
<accession>A0A7S3F1E7</accession>
<dbReference type="Gene3D" id="1.10.510.10">
    <property type="entry name" value="Transferase(Phosphotransferase) domain 1"/>
    <property type="match status" value="1"/>
</dbReference>
<reference evidence="3" key="1">
    <citation type="submission" date="2021-01" db="EMBL/GenBank/DDBJ databases">
        <authorList>
            <person name="Corre E."/>
            <person name="Pelletier E."/>
            <person name="Niang G."/>
            <person name="Scheremetjew M."/>
            <person name="Finn R."/>
            <person name="Kale V."/>
            <person name="Holt S."/>
            <person name="Cochrane G."/>
            <person name="Meng A."/>
            <person name="Brown T."/>
            <person name="Cohen L."/>
        </authorList>
    </citation>
    <scope>NUCLEOTIDE SEQUENCE</scope>
    <source>
        <strain evidence="3">CCMP281</strain>
    </source>
</reference>
<dbReference type="InterPro" id="IPR051681">
    <property type="entry name" value="Ser/Thr_Kinases-Pseudokinases"/>
</dbReference>
<dbReference type="PROSITE" id="PS00108">
    <property type="entry name" value="PROTEIN_KINASE_ST"/>
    <property type="match status" value="1"/>
</dbReference>
<name>A0A7S3F1E7_9EUKA</name>
<evidence type="ECO:0000259" key="2">
    <source>
        <dbReference type="PROSITE" id="PS50011"/>
    </source>
</evidence>
<proteinExistence type="predicted"/>
<protein>
    <recommendedName>
        <fullName evidence="2">Protein kinase domain-containing protein</fullName>
    </recommendedName>
</protein>
<dbReference type="AlphaFoldDB" id="A0A7S3F1E7"/>
<dbReference type="InterPro" id="IPR001245">
    <property type="entry name" value="Ser-Thr/Tyr_kinase_cat_dom"/>
</dbReference>
<feature type="region of interest" description="Disordered" evidence="1">
    <location>
        <begin position="435"/>
        <end position="495"/>
    </location>
</feature>
<evidence type="ECO:0000256" key="1">
    <source>
        <dbReference type="SAM" id="MobiDB-lite"/>
    </source>
</evidence>
<dbReference type="Gene3D" id="3.30.200.20">
    <property type="entry name" value="Phosphorylase Kinase, domain 1"/>
    <property type="match status" value="1"/>
</dbReference>
<feature type="domain" description="Protein kinase" evidence="2">
    <location>
        <begin position="47"/>
        <end position="320"/>
    </location>
</feature>
<dbReference type="InterPro" id="IPR008271">
    <property type="entry name" value="Ser/Thr_kinase_AS"/>
</dbReference>
<dbReference type="EMBL" id="HBHX01039235">
    <property type="protein sequence ID" value="CAE0121123.1"/>
    <property type="molecule type" value="Transcribed_RNA"/>
</dbReference>
<dbReference type="InterPro" id="IPR000719">
    <property type="entry name" value="Prot_kinase_dom"/>
</dbReference>
<feature type="compositionally biased region" description="Basic and acidic residues" evidence="1">
    <location>
        <begin position="456"/>
        <end position="467"/>
    </location>
</feature>
<dbReference type="PANTHER" id="PTHR44329:SF84">
    <property type="entry name" value="PROTEIN KINASE LIKE PROTEIN"/>
    <property type="match status" value="1"/>
</dbReference>
<dbReference type="PROSITE" id="PS50011">
    <property type="entry name" value="PROTEIN_KINASE_DOM"/>
    <property type="match status" value="1"/>
</dbReference>
<dbReference type="SUPFAM" id="SSF56112">
    <property type="entry name" value="Protein kinase-like (PK-like)"/>
    <property type="match status" value="1"/>
</dbReference>